<sequence>MALTLDLHLLEGQYAVCWLEPTAPVPAWAEGEGFLSIARAEDELTVVCQQRRVPPGVRAERDWRCLRLAGPFDFALTGILAAVLNPLAQAGVGIFAVSTYRTDYVLVKAHHLAQALAALSQAGHRVHAV</sequence>
<dbReference type="PIRSF" id="PIRSF008459">
    <property type="entry name" value="UCP008459"/>
    <property type="match status" value="1"/>
</dbReference>
<evidence type="ECO:0000259" key="1">
    <source>
        <dbReference type="Pfam" id="PF13840"/>
    </source>
</evidence>
<proteinExistence type="predicted"/>
<accession>A0A7C3DM06</accession>
<organism evidence="3">
    <name type="scientific">Meiothermus ruber</name>
    <dbReference type="NCBI Taxonomy" id="277"/>
    <lineage>
        <taxon>Bacteria</taxon>
        <taxon>Thermotogati</taxon>
        <taxon>Deinococcota</taxon>
        <taxon>Deinococci</taxon>
        <taxon>Thermales</taxon>
        <taxon>Thermaceae</taxon>
        <taxon>Meiothermus</taxon>
    </lineage>
</organism>
<dbReference type="SUPFAM" id="SSF55021">
    <property type="entry name" value="ACT-like"/>
    <property type="match status" value="2"/>
</dbReference>
<dbReference type="RefSeq" id="WP_409658809.1">
    <property type="nucleotide sequence ID" value="NZ_JBKBUW010000074.1"/>
</dbReference>
<dbReference type="Gene3D" id="3.30.2130.10">
    <property type="entry name" value="VC0802-like"/>
    <property type="match status" value="1"/>
</dbReference>
<evidence type="ECO:0000259" key="2">
    <source>
        <dbReference type="Pfam" id="PF21631"/>
    </source>
</evidence>
<evidence type="ECO:0000313" key="3">
    <source>
        <dbReference type="EMBL" id="HFG19128.1"/>
    </source>
</evidence>
<protein>
    <submittedName>
        <fullName evidence="3">ACT domain-containing protein</fullName>
    </submittedName>
</protein>
<dbReference type="Pfam" id="PF21631">
    <property type="entry name" value="A9CJY8-like_N"/>
    <property type="match status" value="1"/>
</dbReference>
<gene>
    <name evidence="3" type="ORF">ENS82_00200</name>
</gene>
<dbReference type="Pfam" id="PF13840">
    <property type="entry name" value="ACT_7"/>
    <property type="match status" value="1"/>
</dbReference>
<dbReference type="PANTHER" id="PTHR31131:SF6">
    <property type="entry name" value="CASTOR ACT DOMAIN-CONTAINING PROTEIN"/>
    <property type="match status" value="1"/>
</dbReference>
<dbReference type="InterPro" id="IPR049447">
    <property type="entry name" value="A9CJY8-like_N"/>
</dbReference>
<dbReference type="PANTHER" id="PTHR31131">
    <property type="entry name" value="CHROMOSOME 1, WHOLE GENOME SHOTGUN SEQUENCE"/>
    <property type="match status" value="1"/>
</dbReference>
<comment type="caution">
    <text evidence="3">The sequence shown here is derived from an EMBL/GenBank/DDBJ whole genome shotgun (WGS) entry which is preliminary data.</text>
</comment>
<name>A0A7C3DM06_MEIRU</name>
<feature type="domain" description="CASTOR ACT" evidence="1">
    <location>
        <begin position="59"/>
        <end position="120"/>
    </location>
</feature>
<reference evidence="3" key="1">
    <citation type="journal article" date="2020" name="mSystems">
        <title>Genome- and Community-Level Interaction Insights into Carbon Utilization and Element Cycling Functions of Hydrothermarchaeota in Hydrothermal Sediment.</title>
        <authorList>
            <person name="Zhou Z."/>
            <person name="Liu Y."/>
            <person name="Xu W."/>
            <person name="Pan J."/>
            <person name="Luo Z.H."/>
            <person name="Li M."/>
        </authorList>
    </citation>
    <scope>NUCLEOTIDE SEQUENCE [LARGE SCALE GENOMIC DNA]</scope>
    <source>
        <strain evidence="3">SpSt-524</strain>
    </source>
</reference>
<feature type="domain" description="A9CJY8-like N-terminal" evidence="2">
    <location>
        <begin position="12"/>
        <end position="54"/>
    </location>
</feature>
<dbReference type="InterPro" id="IPR027795">
    <property type="entry name" value="CASTOR_ACT_dom"/>
</dbReference>
<dbReference type="InterPro" id="IPR045865">
    <property type="entry name" value="ACT-like_dom_sf"/>
</dbReference>
<dbReference type="EMBL" id="DSWI01000007">
    <property type="protein sequence ID" value="HFG19128.1"/>
    <property type="molecule type" value="Genomic_DNA"/>
</dbReference>
<dbReference type="InterPro" id="IPR051719">
    <property type="entry name" value="CASTOR_mTORC1"/>
</dbReference>
<dbReference type="InterPro" id="IPR016540">
    <property type="entry name" value="UCP008459"/>
</dbReference>
<dbReference type="AlphaFoldDB" id="A0A7C3DM06"/>